<dbReference type="EnsemblPlants" id="Kaladp0008s0307.1.v1.1">
    <property type="protein sequence ID" value="Kaladp0008s0307.1.v1.1.CDS.1"/>
    <property type="gene ID" value="Kaladp0008s0307.v1.1"/>
</dbReference>
<proteinExistence type="predicted"/>
<dbReference type="Proteomes" id="UP000594263">
    <property type="component" value="Unplaced"/>
</dbReference>
<organism evidence="2 3">
    <name type="scientific">Kalanchoe fedtschenkoi</name>
    <name type="common">Lavender scallops</name>
    <name type="synonym">South American air plant</name>
    <dbReference type="NCBI Taxonomy" id="63787"/>
    <lineage>
        <taxon>Eukaryota</taxon>
        <taxon>Viridiplantae</taxon>
        <taxon>Streptophyta</taxon>
        <taxon>Embryophyta</taxon>
        <taxon>Tracheophyta</taxon>
        <taxon>Spermatophyta</taxon>
        <taxon>Magnoliopsida</taxon>
        <taxon>eudicotyledons</taxon>
        <taxon>Gunneridae</taxon>
        <taxon>Pentapetalae</taxon>
        <taxon>Saxifragales</taxon>
        <taxon>Crassulaceae</taxon>
        <taxon>Kalanchoe</taxon>
    </lineage>
</organism>
<reference evidence="2" key="1">
    <citation type="submission" date="2021-01" db="UniProtKB">
        <authorList>
            <consortium name="EnsemblPlants"/>
        </authorList>
    </citation>
    <scope>IDENTIFICATION</scope>
</reference>
<evidence type="ECO:0000313" key="3">
    <source>
        <dbReference type="Proteomes" id="UP000594263"/>
    </source>
</evidence>
<sequence>MLPGEPKDKPANDEAQMPPLSPPPALQSLSLPKPGVEEYLGNRKASASSPSKLLLKLWKKMSRKMSKRVAKRMALLGMNDNVNRHIDLSISADSARDDDVGARVDLVDLFEDFQFGSPVGSTPPCNKAMSSSSCSLSHCSSTSSAMQDSDSGNAAGADENVNSRMPFARRSSWSLSRMVVVCTSGAKRV</sequence>
<keyword evidence="3" id="KW-1185">Reference proteome</keyword>
<feature type="compositionally biased region" description="Basic and acidic residues" evidence="1">
    <location>
        <begin position="1"/>
        <end position="12"/>
    </location>
</feature>
<evidence type="ECO:0000313" key="2">
    <source>
        <dbReference type="EnsemblPlants" id="Kaladp0008s0307.1.v1.1.CDS.1"/>
    </source>
</evidence>
<name>A0A7N0REC1_KALFE</name>
<dbReference type="Gramene" id="Kaladp0008s0307.1.v1.1">
    <property type="protein sequence ID" value="Kaladp0008s0307.1.v1.1.CDS.1"/>
    <property type="gene ID" value="Kaladp0008s0307.v1.1"/>
</dbReference>
<dbReference type="AlphaFoldDB" id="A0A7N0REC1"/>
<protein>
    <submittedName>
        <fullName evidence="2">Uncharacterized protein</fullName>
    </submittedName>
</protein>
<feature type="region of interest" description="Disordered" evidence="1">
    <location>
        <begin position="1"/>
        <end position="44"/>
    </location>
</feature>
<evidence type="ECO:0000256" key="1">
    <source>
        <dbReference type="SAM" id="MobiDB-lite"/>
    </source>
</evidence>
<accession>A0A7N0REC1</accession>